<organism evidence="3 4">
    <name type="scientific">Salimicrobium halophilum</name>
    <dbReference type="NCBI Taxonomy" id="86666"/>
    <lineage>
        <taxon>Bacteria</taxon>
        <taxon>Bacillati</taxon>
        <taxon>Bacillota</taxon>
        <taxon>Bacilli</taxon>
        <taxon>Bacillales</taxon>
        <taxon>Bacillaceae</taxon>
        <taxon>Salimicrobium</taxon>
    </lineage>
</organism>
<accession>A0A1G8QBB4</accession>
<reference evidence="4" key="1">
    <citation type="submission" date="2016-10" db="EMBL/GenBank/DDBJ databases">
        <authorList>
            <person name="Varghese N."/>
            <person name="Submissions S."/>
        </authorList>
    </citation>
    <scope>NUCLEOTIDE SEQUENCE [LARGE SCALE GENOMIC DNA]</scope>
    <source>
        <strain evidence="4">DSM 4771</strain>
    </source>
</reference>
<dbReference type="RefSeq" id="WP_093191633.1">
    <property type="nucleotide sequence ID" value="NZ_FNEV01000001.1"/>
</dbReference>
<proteinExistence type="predicted"/>
<feature type="compositionally biased region" description="Basic and acidic residues" evidence="1">
    <location>
        <begin position="67"/>
        <end position="78"/>
    </location>
</feature>
<evidence type="ECO:0000256" key="2">
    <source>
        <dbReference type="SAM" id="Phobius"/>
    </source>
</evidence>
<gene>
    <name evidence="3" type="ORF">SAMN04490247_0481</name>
</gene>
<feature type="transmembrane region" description="Helical" evidence="2">
    <location>
        <begin position="7"/>
        <end position="26"/>
    </location>
</feature>
<dbReference type="EMBL" id="FNEV01000001">
    <property type="protein sequence ID" value="SDJ01390.1"/>
    <property type="molecule type" value="Genomic_DNA"/>
</dbReference>
<keyword evidence="2" id="KW-0812">Transmembrane</keyword>
<protein>
    <submittedName>
        <fullName evidence="3">Uncharacterized protein</fullName>
    </submittedName>
</protein>
<keyword evidence="4" id="KW-1185">Reference proteome</keyword>
<evidence type="ECO:0000256" key="1">
    <source>
        <dbReference type="SAM" id="MobiDB-lite"/>
    </source>
</evidence>
<name>A0A1G8QBB4_9BACI</name>
<evidence type="ECO:0000313" key="3">
    <source>
        <dbReference type="EMBL" id="SDJ01390.1"/>
    </source>
</evidence>
<dbReference type="STRING" id="86666.SAMN04490247_0481"/>
<feature type="compositionally biased region" description="Acidic residues" evidence="1">
    <location>
        <begin position="79"/>
        <end position="90"/>
    </location>
</feature>
<dbReference type="OrthoDB" id="2456374at2"/>
<evidence type="ECO:0000313" key="4">
    <source>
        <dbReference type="Proteomes" id="UP000199225"/>
    </source>
</evidence>
<feature type="transmembrane region" description="Helical" evidence="2">
    <location>
        <begin position="38"/>
        <end position="59"/>
    </location>
</feature>
<keyword evidence="2" id="KW-1133">Transmembrane helix</keyword>
<feature type="region of interest" description="Disordered" evidence="1">
    <location>
        <begin position="67"/>
        <end position="92"/>
    </location>
</feature>
<dbReference type="Proteomes" id="UP000199225">
    <property type="component" value="Unassembled WGS sequence"/>
</dbReference>
<sequence length="108" mass="11987">MIGSIRWNVWIAVIASLGAFLISLRVNPADTSLWRGGIAFLILFLAVFIFRAVLSFAGFSGNEEIREGRNEAHEKAEELSSDEDSAEGDAEATSKVIRELMNEENERN</sequence>
<keyword evidence="2" id="KW-0472">Membrane</keyword>
<dbReference type="AlphaFoldDB" id="A0A1G8QBB4"/>